<sequence>MMYEIQKGNVRHNFVNEMQIQSFRNGLHIMKTAGNCANRHQTSQ</sequence>
<protein>
    <submittedName>
        <fullName evidence="1">Uncharacterized protein</fullName>
    </submittedName>
</protein>
<reference evidence="1" key="2">
    <citation type="journal article" date="2015" name="Fish Shellfish Immunol.">
        <title>Early steps in the European eel (Anguilla anguilla)-Vibrio vulnificus interaction in the gills: Role of the RtxA13 toxin.</title>
        <authorList>
            <person name="Callol A."/>
            <person name="Pajuelo D."/>
            <person name="Ebbesson L."/>
            <person name="Teles M."/>
            <person name="MacKenzie S."/>
            <person name="Amaro C."/>
        </authorList>
    </citation>
    <scope>NUCLEOTIDE SEQUENCE</scope>
</reference>
<dbReference type="EMBL" id="GBXM01048932">
    <property type="protein sequence ID" value="JAH59645.1"/>
    <property type="molecule type" value="Transcribed_RNA"/>
</dbReference>
<organism evidence="1">
    <name type="scientific">Anguilla anguilla</name>
    <name type="common">European freshwater eel</name>
    <name type="synonym">Muraena anguilla</name>
    <dbReference type="NCBI Taxonomy" id="7936"/>
    <lineage>
        <taxon>Eukaryota</taxon>
        <taxon>Metazoa</taxon>
        <taxon>Chordata</taxon>
        <taxon>Craniata</taxon>
        <taxon>Vertebrata</taxon>
        <taxon>Euteleostomi</taxon>
        <taxon>Actinopterygii</taxon>
        <taxon>Neopterygii</taxon>
        <taxon>Teleostei</taxon>
        <taxon>Anguilliformes</taxon>
        <taxon>Anguillidae</taxon>
        <taxon>Anguilla</taxon>
    </lineage>
</organism>
<proteinExistence type="predicted"/>
<evidence type="ECO:0000313" key="1">
    <source>
        <dbReference type="EMBL" id="JAH59645.1"/>
    </source>
</evidence>
<name>A0A0E9U374_ANGAN</name>
<accession>A0A0E9U374</accession>
<reference evidence="1" key="1">
    <citation type="submission" date="2014-11" db="EMBL/GenBank/DDBJ databases">
        <authorList>
            <person name="Amaro Gonzalez C."/>
        </authorList>
    </citation>
    <scope>NUCLEOTIDE SEQUENCE</scope>
</reference>
<dbReference type="AlphaFoldDB" id="A0A0E9U374"/>